<dbReference type="Proteomes" id="UP000095472">
    <property type="component" value="Chromosome"/>
</dbReference>
<name>A0ACD5H326_9CYAN</name>
<reference evidence="1 2" key="1">
    <citation type="journal article" date="2016" name="Genome Announc.">
        <title>Draft Genome Sequence of the Thermotolerant Cyanobacterium Desertifilum sp. IPPAS B-1220.</title>
        <authorList>
            <person name="Mironov K.S."/>
            <person name="Sinetova M.A."/>
            <person name="Bolatkhan K."/>
            <person name="Zayadan B.K."/>
            <person name="Ustinova V.V."/>
            <person name="Kupriyanova E.V."/>
            <person name="Skrypnik A.N."/>
            <person name="Gogoleva N.E."/>
            <person name="Gogolev Y.V."/>
            <person name="Los D.A."/>
        </authorList>
    </citation>
    <scope>NUCLEOTIDE SEQUENCE [LARGE SCALE GENOMIC DNA]</scope>
    <source>
        <strain evidence="1 2">IPPAS B-1220</strain>
    </source>
</reference>
<sequence>MRDTQLVRSEFLPNDLRGKIIQNLQDKQQRGYIKLGALGKAFKSPLPAVVLIDEIDKADIDFPNDLLVELDEKCFLIEETQEEVFAKNPPILIVTSNNEKDLPNAFLRRCLFHYMESPSRTELETIIQAHFGQDLPNIDKIIDAYLDLQNLTAKQGGKQVSTSELLDFIKAFKEILFAPLSDVPALFRENLGLLLKTREEQIRYHKTRERTEDDS</sequence>
<dbReference type="EMBL" id="CP182909">
    <property type="protein sequence ID" value="XPM66894.1"/>
    <property type="molecule type" value="Genomic_DNA"/>
</dbReference>
<keyword evidence="2" id="KW-1185">Reference proteome</keyword>
<protein>
    <submittedName>
        <fullName evidence="1">AAA family ATPase</fullName>
    </submittedName>
</protein>
<evidence type="ECO:0000313" key="2">
    <source>
        <dbReference type="Proteomes" id="UP000095472"/>
    </source>
</evidence>
<accession>A0ACD5H326</accession>
<evidence type="ECO:0000313" key="1">
    <source>
        <dbReference type="EMBL" id="XPM66894.1"/>
    </source>
</evidence>
<gene>
    <name evidence="1" type="ORF">BH720_017945</name>
</gene>
<organism evidence="1 2">
    <name type="scientific">Desertifilum tharense IPPAS B-1220</name>
    <dbReference type="NCBI Taxonomy" id="1781255"/>
    <lineage>
        <taxon>Bacteria</taxon>
        <taxon>Bacillati</taxon>
        <taxon>Cyanobacteriota</taxon>
        <taxon>Cyanophyceae</taxon>
        <taxon>Desertifilales</taxon>
        <taxon>Desertifilaceae</taxon>
        <taxon>Desertifilum</taxon>
    </lineage>
</organism>
<proteinExistence type="predicted"/>